<proteinExistence type="predicted"/>
<dbReference type="EMBL" id="LT629750">
    <property type="protein sequence ID" value="SDS70941.1"/>
    <property type="molecule type" value="Genomic_DNA"/>
</dbReference>
<evidence type="ECO:0000256" key="1">
    <source>
        <dbReference type="ARBA" id="ARBA00001974"/>
    </source>
</evidence>
<reference evidence="7" key="1">
    <citation type="submission" date="2016-10" db="EMBL/GenBank/DDBJ databases">
        <authorList>
            <person name="Varghese N."/>
            <person name="Submissions S."/>
        </authorList>
    </citation>
    <scope>NUCLEOTIDE SEQUENCE [LARGE SCALE GENOMIC DNA]</scope>
    <source>
        <strain evidence="7">GAS369</strain>
    </source>
</reference>
<name>A0A1H1UF94_9BRAD</name>
<dbReference type="Gene3D" id="3.90.700.10">
    <property type="entry name" value="Succinate dehydrogenase/fumarate reductase flavoprotein, catalytic domain"/>
    <property type="match status" value="1"/>
</dbReference>
<sequence length="473" mass="50701">MNPDLQKLVIVGHGAAGLAAAVAAAEQARSLGSRADITLLEKSREDEAGGNTRWSPSYMRMAAPDRLAPEFEEDMRRASGVLADRGYFRTLANNAAVTIGWLQAHGVEFDTPVYYLSAGPPRIQPIGGGRAIVEKLSDAARKAGVKFLYESPVNRLVAKSDGVGGVEVGSSDGANTTLEADAVVLASGGFQGNVTMMRKHFGPAAETLKLISPGTRFDTGDGIRMAMELGAAVSGDWNGMHIEPIDPRSRQSAPVMLVYPYGIVVDQDGRRFFDEGGGLVHETWEAFARDIHFARSRHIAYAILDSRLYDISGFERAIRSDMPPYQAETIEALAALIDIPARNLTDTIETFNAAATGDAARFDATRCDGLAADSGLDPPKSNWARAITRPPFLAYPVVGAIAYTFGGLATNVKAEVLSERGPIPGLYAAGETTGHFYQTAPNAVSVLRSLVFGRIAGRQAIDFLQSRIRQARM</sequence>
<dbReference type="InterPro" id="IPR036188">
    <property type="entry name" value="FAD/NAD-bd_sf"/>
</dbReference>
<dbReference type="PRINTS" id="PR00368">
    <property type="entry name" value="FADPNR"/>
</dbReference>
<keyword evidence="4" id="KW-0560">Oxidoreductase</keyword>
<dbReference type="PANTHER" id="PTHR43400:SF7">
    <property type="entry name" value="FAD-DEPENDENT OXIDOREDUCTASE 2 FAD BINDING DOMAIN-CONTAINING PROTEIN"/>
    <property type="match status" value="1"/>
</dbReference>
<dbReference type="Proteomes" id="UP000243904">
    <property type="component" value="Chromosome I"/>
</dbReference>
<dbReference type="InterPro" id="IPR003953">
    <property type="entry name" value="FAD-dep_OxRdtase_2_FAD-bd"/>
</dbReference>
<keyword evidence="7" id="KW-1185">Reference proteome</keyword>
<feature type="domain" description="FAD-dependent oxidoreductase 2 FAD-binding" evidence="5">
    <location>
        <begin position="8"/>
        <end position="437"/>
    </location>
</feature>
<dbReference type="GO" id="GO:0016491">
    <property type="term" value="F:oxidoreductase activity"/>
    <property type="evidence" value="ECO:0007669"/>
    <property type="project" value="UniProtKB-KW"/>
</dbReference>
<dbReference type="SUPFAM" id="SSF51905">
    <property type="entry name" value="FAD/NAD(P)-binding domain"/>
    <property type="match status" value="1"/>
</dbReference>
<keyword evidence="2" id="KW-0285">Flavoprotein</keyword>
<evidence type="ECO:0000256" key="4">
    <source>
        <dbReference type="ARBA" id="ARBA00023002"/>
    </source>
</evidence>
<dbReference type="AlphaFoldDB" id="A0A1H1UF94"/>
<protein>
    <submittedName>
        <fullName evidence="6">Tricarballylate dehydrogenase</fullName>
    </submittedName>
</protein>
<evidence type="ECO:0000313" key="7">
    <source>
        <dbReference type="Proteomes" id="UP000243904"/>
    </source>
</evidence>
<evidence type="ECO:0000313" key="6">
    <source>
        <dbReference type="EMBL" id="SDS70941.1"/>
    </source>
</evidence>
<organism evidence="6 7">
    <name type="scientific">Bradyrhizobium canariense</name>
    <dbReference type="NCBI Taxonomy" id="255045"/>
    <lineage>
        <taxon>Bacteria</taxon>
        <taxon>Pseudomonadati</taxon>
        <taxon>Pseudomonadota</taxon>
        <taxon>Alphaproteobacteria</taxon>
        <taxon>Hyphomicrobiales</taxon>
        <taxon>Nitrobacteraceae</taxon>
        <taxon>Bradyrhizobium</taxon>
    </lineage>
</organism>
<dbReference type="PANTHER" id="PTHR43400">
    <property type="entry name" value="FUMARATE REDUCTASE"/>
    <property type="match status" value="1"/>
</dbReference>
<dbReference type="RefSeq" id="WP_146687765.1">
    <property type="nucleotide sequence ID" value="NZ_LT629750.1"/>
</dbReference>
<keyword evidence="3" id="KW-0274">FAD</keyword>
<evidence type="ECO:0000256" key="2">
    <source>
        <dbReference type="ARBA" id="ARBA00022630"/>
    </source>
</evidence>
<gene>
    <name evidence="6" type="ORF">SAMN05444158_2929</name>
</gene>
<dbReference type="InterPro" id="IPR027477">
    <property type="entry name" value="Succ_DH/fumarate_Rdtase_cat_sf"/>
</dbReference>
<evidence type="ECO:0000259" key="5">
    <source>
        <dbReference type="Pfam" id="PF00890"/>
    </source>
</evidence>
<dbReference type="Gene3D" id="3.50.50.60">
    <property type="entry name" value="FAD/NAD(P)-binding domain"/>
    <property type="match status" value="1"/>
</dbReference>
<dbReference type="Pfam" id="PF00890">
    <property type="entry name" value="FAD_binding_2"/>
    <property type="match status" value="1"/>
</dbReference>
<dbReference type="SUPFAM" id="SSF56425">
    <property type="entry name" value="Succinate dehydrogenase/fumarate reductase flavoprotein, catalytic domain"/>
    <property type="match status" value="1"/>
</dbReference>
<accession>A0A1H1UF94</accession>
<dbReference type="InterPro" id="IPR050315">
    <property type="entry name" value="FAD-oxidoreductase_2"/>
</dbReference>
<evidence type="ECO:0000256" key="3">
    <source>
        <dbReference type="ARBA" id="ARBA00022827"/>
    </source>
</evidence>
<comment type="cofactor">
    <cofactor evidence="1">
        <name>FAD</name>
        <dbReference type="ChEBI" id="CHEBI:57692"/>
    </cofactor>
</comment>